<sequence length="102" mass="10524">MLSEGVGRSEVTELAGWDPAPIAAALELIASGTRERCQIVFDFGSAGTVSITLDLDFDSLTRETTDGLLAQLAELSLLAARSRTTKLGCAVMPGLLPGSGTA</sequence>
<reference evidence="2" key="2">
    <citation type="submission" date="2016-02" db="EMBL/GenBank/DDBJ databases">
        <title>Draft genome sequence of five rapidly growing Mycobacterium species.</title>
        <authorList>
            <person name="Katahira K."/>
            <person name="Gotou Y."/>
            <person name="Iida K."/>
            <person name="Ogura Y."/>
            <person name="Hayashi T."/>
        </authorList>
    </citation>
    <scope>NUCLEOTIDE SEQUENCE [LARGE SCALE GENOMIC DNA]</scope>
    <source>
        <strain evidence="2">JCM6368</strain>
    </source>
</reference>
<dbReference type="AlphaFoldDB" id="A0A100WVY4"/>
<accession>A0A100WVY4</accession>
<proteinExistence type="predicted"/>
<dbReference type="Proteomes" id="UP000069705">
    <property type="component" value="Unassembled WGS sequence"/>
</dbReference>
<dbReference type="EMBL" id="BCSZ01000059">
    <property type="protein sequence ID" value="GAT05457.1"/>
    <property type="molecule type" value="Genomic_DNA"/>
</dbReference>
<evidence type="ECO:0000313" key="1">
    <source>
        <dbReference type="EMBL" id="GAT05457.1"/>
    </source>
</evidence>
<protein>
    <submittedName>
        <fullName evidence="1">Uncharacterized protein</fullName>
    </submittedName>
</protein>
<evidence type="ECO:0000313" key="2">
    <source>
        <dbReference type="Proteomes" id="UP000069705"/>
    </source>
</evidence>
<comment type="caution">
    <text evidence="1">The sequence shown here is derived from an EMBL/GenBank/DDBJ whole genome shotgun (WGS) entry which is preliminary data.</text>
</comment>
<reference evidence="1 2" key="1">
    <citation type="journal article" date="2016" name="Genome Announc.">
        <title>Draft Genome Sequences of Five Rapidly Growing Mycobacterium Species, M. thermoresistibile, M. fortuitum subsp. acetamidolyticum, M. canariasense, M. brisbanense, and M. novocastrense.</title>
        <authorList>
            <person name="Katahira K."/>
            <person name="Ogura Y."/>
            <person name="Gotoh Y."/>
            <person name="Hayashi T."/>
        </authorList>
    </citation>
    <scope>NUCLEOTIDE SEQUENCE [LARGE SCALE GENOMIC DNA]</scope>
    <source>
        <strain evidence="1 2">JCM6368</strain>
    </source>
</reference>
<organism evidence="1 2">
    <name type="scientific">Mycolicibacterium fortuitum subsp. acetamidolyticum</name>
    <dbReference type="NCBI Taxonomy" id="144550"/>
    <lineage>
        <taxon>Bacteria</taxon>
        <taxon>Bacillati</taxon>
        <taxon>Actinomycetota</taxon>
        <taxon>Actinomycetes</taxon>
        <taxon>Mycobacteriales</taxon>
        <taxon>Mycobacteriaceae</taxon>
        <taxon>Mycolicibacterium</taxon>
    </lineage>
</organism>
<gene>
    <name evidence="1" type="ORF">RMCFA_5568</name>
</gene>
<name>A0A100WVY4_MYCFO</name>